<evidence type="ECO:0000256" key="1">
    <source>
        <dbReference type="ARBA" id="ARBA00000073"/>
    </source>
</evidence>
<proteinExistence type="inferred from homology"/>
<keyword evidence="3 5" id="KW-0413">Isomerase</keyword>
<dbReference type="PROSITE" id="PS01149">
    <property type="entry name" value="PSI_RSU"/>
    <property type="match status" value="1"/>
</dbReference>
<dbReference type="FunFam" id="3.10.290.10:FF:000003">
    <property type="entry name" value="Pseudouridine synthase"/>
    <property type="match status" value="1"/>
</dbReference>
<dbReference type="Pfam" id="PF00849">
    <property type="entry name" value="PseudoU_synth_2"/>
    <property type="match status" value="1"/>
</dbReference>
<dbReference type="NCBIfam" id="TIGR00093">
    <property type="entry name" value="pseudouridine synthase"/>
    <property type="match status" value="1"/>
</dbReference>
<dbReference type="RefSeq" id="WP_075361305.1">
    <property type="nucleotide sequence ID" value="NZ_MPDM01000003.1"/>
</dbReference>
<accession>A0A1Q5PR72</accession>
<evidence type="ECO:0000256" key="2">
    <source>
        <dbReference type="ARBA" id="ARBA00008348"/>
    </source>
</evidence>
<dbReference type="InterPro" id="IPR002942">
    <property type="entry name" value="S4_RNA-bd"/>
</dbReference>
<dbReference type="STRING" id="156892.BM477_03535"/>
<comment type="similarity">
    <text evidence="2 5">Belongs to the pseudouridine synthase RsuA family.</text>
</comment>
<evidence type="ECO:0000313" key="8">
    <source>
        <dbReference type="Proteomes" id="UP000186465"/>
    </source>
</evidence>
<dbReference type="CDD" id="cd02870">
    <property type="entry name" value="PseudoU_synth_RsuA_like"/>
    <property type="match status" value="1"/>
</dbReference>
<dbReference type="InterPro" id="IPR036986">
    <property type="entry name" value="S4_RNA-bd_sf"/>
</dbReference>
<sequence length="247" mass="27159">MNDPHVPDGVRLQKVLAQAGVASRRAAEELIARGKVQVNGQRVTELGTRVNPETAVIHVRGKRVFLDQSNVTVVLNKPVGVVSTMSDPGGRPCLADYVADYDERLFHVGRLDTDTEGLIVLTNDGELANRLAHPSWEVPKTYVATVQGQVPRGLGRILMTGIELEDGRVSVDGFTVKGIHNDRSLVEIQLHSGKNRVVRRMMEAAGYPVQSLVRTRFGTLFLGHMKPGTVKRLEGDQLAQLMRMVEL</sequence>
<dbReference type="InterPro" id="IPR042092">
    <property type="entry name" value="PsdUridine_s_RsuA/RluB/E/F_cat"/>
</dbReference>
<dbReference type="PANTHER" id="PTHR47683">
    <property type="entry name" value="PSEUDOURIDINE SYNTHASE FAMILY PROTEIN-RELATED"/>
    <property type="match status" value="1"/>
</dbReference>
<dbReference type="PANTHER" id="PTHR47683:SF2">
    <property type="entry name" value="RNA-BINDING S4 DOMAIN-CONTAINING PROTEIN"/>
    <property type="match status" value="1"/>
</dbReference>
<dbReference type="InterPro" id="IPR050343">
    <property type="entry name" value="RsuA_PseudoU_synthase"/>
</dbReference>
<dbReference type="InterPro" id="IPR020094">
    <property type="entry name" value="TruA/RsuA/RluB/E/F_N"/>
</dbReference>
<dbReference type="InterPro" id="IPR018496">
    <property type="entry name" value="PsdUridine_synth_RsuA/RluB_CS"/>
</dbReference>
<dbReference type="InterPro" id="IPR000748">
    <property type="entry name" value="PsdUridine_synth_RsuA/RluB/E/F"/>
</dbReference>
<dbReference type="GO" id="GO:0003723">
    <property type="term" value="F:RNA binding"/>
    <property type="evidence" value="ECO:0007669"/>
    <property type="project" value="UniProtKB-KW"/>
</dbReference>
<feature type="domain" description="RNA-binding S4" evidence="6">
    <location>
        <begin position="10"/>
        <end position="70"/>
    </location>
</feature>
<name>A0A1Q5PR72_9ACTO</name>
<evidence type="ECO:0000259" key="6">
    <source>
        <dbReference type="SMART" id="SM00363"/>
    </source>
</evidence>
<evidence type="ECO:0000256" key="3">
    <source>
        <dbReference type="ARBA" id="ARBA00023235"/>
    </source>
</evidence>
<comment type="caution">
    <text evidence="7">The sequence shown here is derived from an EMBL/GenBank/DDBJ whole genome shotgun (WGS) entry which is preliminary data.</text>
</comment>
<dbReference type="SMART" id="SM00363">
    <property type="entry name" value="S4"/>
    <property type="match status" value="1"/>
</dbReference>
<dbReference type="PROSITE" id="PS50889">
    <property type="entry name" value="S4"/>
    <property type="match status" value="1"/>
</dbReference>
<protein>
    <recommendedName>
        <fullName evidence="5">Pseudouridine synthase</fullName>
        <ecNumber evidence="5">5.4.99.-</ecNumber>
    </recommendedName>
</protein>
<comment type="catalytic activity">
    <reaction evidence="1">
        <text>a uridine in RNA = a pseudouridine in RNA</text>
        <dbReference type="Rhea" id="RHEA:48348"/>
        <dbReference type="Rhea" id="RHEA-COMP:12068"/>
        <dbReference type="Rhea" id="RHEA-COMP:12069"/>
        <dbReference type="ChEBI" id="CHEBI:65314"/>
        <dbReference type="ChEBI" id="CHEBI:65315"/>
    </reaction>
</comment>
<keyword evidence="8" id="KW-1185">Reference proteome</keyword>
<dbReference type="Proteomes" id="UP000186465">
    <property type="component" value="Unassembled WGS sequence"/>
</dbReference>
<dbReference type="Gene3D" id="3.30.70.1560">
    <property type="entry name" value="Alpha-L RNA-binding motif"/>
    <property type="match status" value="1"/>
</dbReference>
<dbReference type="Gene3D" id="3.30.70.580">
    <property type="entry name" value="Pseudouridine synthase I, catalytic domain, N-terminal subdomain"/>
    <property type="match status" value="1"/>
</dbReference>
<dbReference type="EC" id="5.4.99.-" evidence="5"/>
<organism evidence="7 8">
    <name type="scientific">Boudabousia marimammalium</name>
    <dbReference type="NCBI Taxonomy" id="156892"/>
    <lineage>
        <taxon>Bacteria</taxon>
        <taxon>Bacillati</taxon>
        <taxon>Actinomycetota</taxon>
        <taxon>Actinomycetes</taxon>
        <taxon>Actinomycetales</taxon>
        <taxon>Actinomycetaceae</taxon>
        <taxon>Boudabousia</taxon>
    </lineage>
</organism>
<dbReference type="EMBL" id="MPDM01000003">
    <property type="protein sequence ID" value="OKL49979.1"/>
    <property type="molecule type" value="Genomic_DNA"/>
</dbReference>
<keyword evidence="4" id="KW-0694">RNA-binding</keyword>
<reference evidence="8" key="1">
    <citation type="submission" date="2016-11" db="EMBL/GenBank/DDBJ databases">
        <title>Actinomyces gypaetusis sp. nov. isolated from Gypaetus barbatus in Qinghai Tibet Plateau China.</title>
        <authorList>
            <person name="Meng X."/>
        </authorList>
    </citation>
    <scope>NUCLEOTIDE SEQUENCE [LARGE SCALE GENOMIC DNA]</scope>
    <source>
        <strain evidence="8">DSM 15383</strain>
    </source>
</reference>
<dbReference type="SUPFAM" id="SSF55120">
    <property type="entry name" value="Pseudouridine synthase"/>
    <property type="match status" value="1"/>
</dbReference>
<dbReference type="InterPro" id="IPR006145">
    <property type="entry name" value="PsdUridine_synth_RsuA/RluA"/>
</dbReference>
<evidence type="ECO:0000256" key="5">
    <source>
        <dbReference type="RuleBase" id="RU003887"/>
    </source>
</evidence>
<evidence type="ECO:0000313" key="7">
    <source>
        <dbReference type="EMBL" id="OKL49979.1"/>
    </source>
</evidence>
<dbReference type="CDD" id="cd00165">
    <property type="entry name" value="S4"/>
    <property type="match status" value="1"/>
</dbReference>
<dbReference type="SUPFAM" id="SSF55174">
    <property type="entry name" value="Alpha-L RNA-binding motif"/>
    <property type="match status" value="1"/>
</dbReference>
<dbReference type="InterPro" id="IPR020103">
    <property type="entry name" value="PsdUridine_synth_cat_dom_sf"/>
</dbReference>
<evidence type="ECO:0000256" key="4">
    <source>
        <dbReference type="PROSITE-ProRule" id="PRU00182"/>
    </source>
</evidence>
<dbReference type="GO" id="GO:0000455">
    <property type="term" value="P:enzyme-directed rRNA pseudouridine synthesis"/>
    <property type="evidence" value="ECO:0007669"/>
    <property type="project" value="UniProtKB-ARBA"/>
</dbReference>
<dbReference type="GO" id="GO:0120159">
    <property type="term" value="F:rRNA pseudouridine synthase activity"/>
    <property type="evidence" value="ECO:0007669"/>
    <property type="project" value="UniProtKB-ARBA"/>
</dbReference>
<dbReference type="Gene3D" id="3.10.290.10">
    <property type="entry name" value="RNA-binding S4 domain"/>
    <property type="match status" value="1"/>
</dbReference>
<dbReference type="OrthoDB" id="9807213at2"/>
<gene>
    <name evidence="7" type="ORF">BM477_03535</name>
</gene>
<dbReference type="Pfam" id="PF01479">
    <property type="entry name" value="S4"/>
    <property type="match status" value="1"/>
</dbReference>
<dbReference type="AlphaFoldDB" id="A0A1Q5PR72"/>